<evidence type="ECO:0000256" key="2">
    <source>
        <dbReference type="ARBA" id="ARBA00022475"/>
    </source>
</evidence>
<proteinExistence type="predicted"/>
<sequence>MNNEMFKKNFMLICMILFSLIVYIIGILLVADKLGWTLGITFGLVFSLLKLKLMQNTIAKAIAMPEGKAQKYANVQYMIRYILTGVVLVIAALEPSINLLGVFFGLISMKVGAYAQLALNKKAQ</sequence>
<evidence type="ECO:0000256" key="1">
    <source>
        <dbReference type="ARBA" id="ARBA00004651"/>
    </source>
</evidence>
<dbReference type="STRING" id="642492.Clole_3627"/>
<dbReference type="InterPro" id="IPR005598">
    <property type="entry name" value="ATP_synth_I"/>
</dbReference>
<gene>
    <name evidence="7" type="ordered locus">Clole_3627</name>
</gene>
<evidence type="ECO:0000256" key="4">
    <source>
        <dbReference type="ARBA" id="ARBA00022989"/>
    </source>
</evidence>
<keyword evidence="5 6" id="KW-0472">Membrane</keyword>
<comment type="subcellular location">
    <subcellularLocation>
        <location evidence="1">Cell membrane</location>
        <topology evidence="1">Multi-pass membrane protein</topology>
    </subcellularLocation>
</comment>
<feature type="transmembrane region" description="Helical" evidence="6">
    <location>
        <begin position="12"/>
        <end position="30"/>
    </location>
</feature>
<dbReference type="AlphaFoldDB" id="F2JGX0"/>
<keyword evidence="2" id="KW-1003">Cell membrane</keyword>
<evidence type="ECO:0000256" key="6">
    <source>
        <dbReference type="SAM" id="Phobius"/>
    </source>
</evidence>
<evidence type="ECO:0000256" key="3">
    <source>
        <dbReference type="ARBA" id="ARBA00022692"/>
    </source>
</evidence>
<name>F2JGX0_CELLD</name>
<dbReference type="Proteomes" id="UP000008467">
    <property type="component" value="Chromosome"/>
</dbReference>
<evidence type="ECO:0000256" key="5">
    <source>
        <dbReference type="ARBA" id="ARBA00023136"/>
    </source>
</evidence>
<keyword evidence="8" id="KW-1185">Reference proteome</keyword>
<evidence type="ECO:0000313" key="7">
    <source>
        <dbReference type="EMBL" id="ADZ85310.1"/>
    </source>
</evidence>
<keyword evidence="4 6" id="KW-1133">Transmembrane helix</keyword>
<evidence type="ECO:0000313" key="8">
    <source>
        <dbReference type="Proteomes" id="UP000008467"/>
    </source>
</evidence>
<protein>
    <submittedName>
        <fullName evidence="7">ATP synthase I chain</fullName>
    </submittedName>
</protein>
<dbReference type="KEGG" id="cle:Clole_3627"/>
<dbReference type="Pfam" id="PF03899">
    <property type="entry name" value="ATP-synt_I"/>
    <property type="match status" value="1"/>
</dbReference>
<dbReference type="HOGENOM" id="CLU_1999817_0_0_9"/>
<feature type="transmembrane region" description="Helical" evidence="6">
    <location>
        <begin position="36"/>
        <end position="53"/>
    </location>
</feature>
<reference evidence="7 8" key="1">
    <citation type="journal article" date="2011" name="J. Bacteriol.">
        <title>Complete genome sequence of the cellulose-degrading bacterium Cellulosilyticum lentocellum.</title>
        <authorList>
            <consortium name="US DOE Joint Genome Institute"/>
            <person name="Miller D.A."/>
            <person name="Suen G."/>
            <person name="Bruce D."/>
            <person name="Copeland A."/>
            <person name="Cheng J.F."/>
            <person name="Detter C."/>
            <person name="Goodwin L.A."/>
            <person name="Han C.S."/>
            <person name="Hauser L.J."/>
            <person name="Land M.L."/>
            <person name="Lapidus A."/>
            <person name="Lucas S."/>
            <person name="Meincke L."/>
            <person name="Pitluck S."/>
            <person name="Tapia R."/>
            <person name="Teshima H."/>
            <person name="Woyke T."/>
            <person name="Fox B.G."/>
            <person name="Angert E.R."/>
            <person name="Currie C.R."/>
        </authorList>
    </citation>
    <scope>NUCLEOTIDE SEQUENCE [LARGE SCALE GENOMIC DNA]</scope>
    <source>
        <strain evidence="8">ATCC 49066 / DSM 5427 / NCIMB 11756 / RHM5</strain>
    </source>
</reference>
<dbReference type="EMBL" id="CP002582">
    <property type="protein sequence ID" value="ADZ85310.1"/>
    <property type="molecule type" value="Genomic_DNA"/>
</dbReference>
<organism evidence="7 8">
    <name type="scientific">Cellulosilyticum lentocellum (strain ATCC 49066 / DSM 5427 / NCIMB 11756 / RHM5)</name>
    <name type="common">Clostridium lentocellum</name>
    <dbReference type="NCBI Taxonomy" id="642492"/>
    <lineage>
        <taxon>Bacteria</taxon>
        <taxon>Bacillati</taxon>
        <taxon>Bacillota</taxon>
        <taxon>Clostridia</taxon>
        <taxon>Lachnospirales</taxon>
        <taxon>Cellulosilyticaceae</taxon>
        <taxon>Cellulosilyticum</taxon>
    </lineage>
</organism>
<accession>F2JGX0</accession>
<dbReference type="GO" id="GO:0005886">
    <property type="term" value="C:plasma membrane"/>
    <property type="evidence" value="ECO:0007669"/>
    <property type="project" value="UniProtKB-SubCell"/>
</dbReference>
<dbReference type="RefSeq" id="WP_013658586.1">
    <property type="nucleotide sequence ID" value="NC_015275.1"/>
</dbReference>
<keyword evidence="3 6" id="KW-0812">Transmembrane</keyword>